<feature type="binding site" evidence="2">
    <location>
        <position position="379"/>
    </location>
    <ligand>
        <name>Fe cation</name>
        <dbReference type="ChEBI" id="CHEBI:24875"/>
    </ligand>
</feature>
<feature type="repeat" description="TPR" evidence="3">
    <location>
        <begin position="41"/>
        <end position="74"/>
    </location>
</feature>
<dbReference type="Gene3D" id="1.25.40.10">
    <property type="entry name" value="Tetratricopeptide repeat domain"/>
    <property type="match status" value="2"/>
</dbReference>
<dbReference type="Proteomes" id="UP000243469">
    <property type="component" value="Unassembled WGS sequence"/>
</dbReference>
<evidence type="ECO:0000313" key="6">
    <source>
        <dbReference type="EMBL" id="PIE23961.1"/>
    </source>
</evidence>
<comment type="caution">
    <text evidence="6">The sequence shown here is derived from an EMBL/GenBank/DDBJ whole genome shotgun (WGS) entry which is preliminary data.</text>
</comment>
<dbReference type="SUPFAM" id="SSF48452">
    <property type="entry name" value="TPR-like"/>
    <property type="match status" value="2"/>
</dbReference>
<keyword evidence="2 3" id="KW-0802">TPR repeat</keyword>
<dbReference type="Pfam" id="PF13181">
    <property type="entry name" value="TPR_8"/>
    <property type="match status" value="1"/>
</dbReference>
<dbReference type="STRING" id="207954.MED92_16180"/>
<feature type="domain" description="LapB rubredoxin metal binding" evidence="5">
    <location>
        <begin position="363"/>
        <end position="389"/>
    </location>
</feature>
<dbReference type="HAMAP" id="MF_00994">
    <property type="entry name" value="LPS_assembly_LapB"/>
    <property type="match status" value="1"/>
</dbReference>
<protein>
    <recommendedName>
        <fullName evidence="2">Lipopolysaccharide assembly protein B</fullName>
    </recommendedName>
</protein>
<sequence length="397" mass="44755">MPFSPDNLFQLAFLVIAIAIGWLLGRRECAKSKAARPQTNISHEYFTGLEYLLNEKMDEAIESFIRALEINSDTVPAHLALAKLFRRKGDVDRAIQIHQNLLARPDLTRSDFMRIEMALARDYYAVGLLDRAENLLQEIIKSKASADILAKAQVLLIKLYEKEGEWEDALNTADKLPQDKRKQLLIELTHYYCELAENCIRSKQLKKASELLKKAEQMGTKNVRVNLLKAKISMHTEQWKSAIRSLKAVAKQDKLFVSETIPYLKQCYTRLGDLNAYTSYLKSSLTSAPSTTVIVALAEQIKEERGAYAAGSFITEELKRRPSVKGFNSLIDLHLEHGSVSAKDSLKVLRGLTGQLELSKPVYRCNSCGFSGRNLLWQCPSCKSWGTTKPIQGLEGE</sequence>
<keyword evidence="2 4" id="KW-0472">Membrane</keyword>
<dbReference type="GO" id="GO:0008653">
    <property type="term" value="P:lipopolysaccharide metabolic process"/>
    <property type="evidence" value="ECO:0007669"/>
    <property type="project" value="InterPro"/>
</dbReference>
<keyword evidence="2 4" id="KW-0812">Transmembrane</keyword>
<dbReference type="EMBL" id="PDSH01000018">
    <property type="protein sequence ID" value="PIE23961.1"/>
    <property type="molecule type" value="Genomic_DNA"/>
</dbReference>
<feature type="topological domain" description="Cytoplasmic" evidence="2">
    <location>
        <begin position="26"/>
        <end position="397"/>
    </location>
</feature>
<feature type="transmembrane region" description="Helical" evidence="4">
    <location>
        <begin position="7"/>
        <end position="25"/>
    </location>
</feature>
<evidence type="ECO:0000313" key="7">
    <source>
        <dbReference type="Proteomes" id="UP000243469"/>
    </source>
</evidence>
<accession>A0A2G6JKI8</accession>
<evidence type="ECO:0000256" key="4">
    <source>
        <dbReference type="SAM" id="Phobius"/>
    </source>
</evidence>
<gene>
    <name evidence="2" type="primary">lapB</name>
    <name evidence="6" type="ORF">CSA60_03525</name>
</gene>
<dbReference type="GO" id="GO:0005506">
    <property type="term" value="F:iron ion binding"/>
    <property type="evidence" value="ECO:0007669"/>
    <property type="project" value="UniProtKB-UniRule"/>
</dbReference>
<dbReference type="AlphaFoldDB" id="A0A2G6JKI8"/>
<dbReference type="PROSITE" id="PS50005">
    <property type="entry name" value="TPR"/>
    <property type="match status" value="1"/>
</dbReference>
<proteinExistence type="inferred from homology"/>
<evidence type="ECO:0000256" key="1">
    <source>
        <dbReference type="ARBA" id="ARBA00022723"/>
    </source>
</evidence>
<evidence type="ECO:0000256" key="3">
    <source>
        <dbReference type="PROSITE-ProRule" id="PRU00339"/>
    </source>
</evidence>
<dbReference type="InterPro" id="IPR011990">
    <property type="entry name" value="TPR-like_helical_dom_sf"/>
</dbReference>
<dbReference type="GO" id="GO:0009898">
    <property type="term" value="C:cytoplasmic side of plasma membrane"/>
    <property type="evidence" value="ECO:0007669"/>
    <property type="project" value="UniProtKB-UniRule"/>
</dbReference>
<reference evidence="6 7" key="1">
    <citation type="submission" date="2017-10" db="EMBL/GenBank/DDBJ databases">
        <title>Novel microbial diversity and functional potential in the marine mammal oral microbiome.</title>
        <authorList>
            <person name="Dudek N.K."/>
            <person name="Sun C.L."/>
            <person name="Burstein D."/>
            <person name="Kantor R.S."/>
            <person name="Aliaga Goltsman D.S."/>
            <person name="Bik E.M."/>
            <person name="Thomas B.C."/>
            <person name="Banfield J.F."/>
            <person name="Relman D.A."/>
        </authorList>
    </citation>
    <scope>NUCLEOTIDE SEQUENCE [LARGE SCALE GENOMIC DNA]</scope>
    <source>
        <strain evidence="6">DOLJORAL78_47_21</strain>
    </source>
</reference>
<dbReference type="InterPro" id="IPR041166">
    <property type="entry name" value="Rubredoxin_2"/>
</dbReference>
<organism evidence="6 7">
    <name type="scientific">Neptuniibacter caesariensis</name>
    <dbReference type="NCBI Taxonomy" id="207954"/>
    <lineage>
        <taxon>Bacteria</taxon>
        <taxon>Pseudomonadati</taxon>
        <taxon>Pseudomonadota</taxon>
        <taxon>Gammaproteobacteria</taxon>
        <taxon>Oceanospirillales</taxon>
        <taxon>Oceanospirillaceae</taxon>
        <taxon>Neptuniibacter</taxon>
    </lineage>
</organism>
<feature type="binding site" evidence="2">
    <location>
        <position position="365"/>
    </location>
    <ligand>
        <name>Fe cation</name>
        <dbReference type="ChEBI" id="CHEBI:24875"/>
    </ligand>
</feature>
<dbReference type="GO" id="GO:0046890">
    <property type="term" value="P:regulation of lipid biosynthetic process"/>
    <property type="evidence" value="ECO:0007669"/>
    <property type="project" value="UniProtKB-UniRule"/>
</dbReference>
<evidence type="ECO:0000256" key="2">
    <source>
        <dbReference type="HAMAP-Rule" id="MF_00994"/>
    </source>
</evidence>
<keyword evidence="2" id="KW-0677">Repeat</keyword>
<feature type="binding site" evidence="2">
    <location>
        <position position="382"/>
    </location>
    <ligand>
        <name>Fe cation</name>
        <dbReference type="ChEBI" id="CHEBI:24875"/>
    </ligand>
</feature>
<dbReference type="SMART" id="SM00028">
    <property type="entry name" value="TPR"/>
    <property type="match status" value="4"/>
</dbReference>
<comment type="similarity">
    <text evidence="2">Belongs to the LapB family.</text>
</comment>
<feature type="binding site" evidence="2">
    <location>
        <position position="368"/>
    </location>
    <ligand>
        <name>Fe cation</name>
        <dbReference type="ChEBI" id="CHEBI:24875"/>
    </ligand>
</feature>
<keyword evidence="1 2" id="KW-0479">Metal-binding</keyword>
<dbReference type="InterPro" id="IPR019734">
    <property type="entry name" value="TPR_rpt"/>
</dbReference>
<keyword evidence="2" id="KW-1003">Cell membrane</keyword>
<dbReference type="Pfam" id="PF18073">
    <property type="entry name" value="Zn_ribbon_LapB"/>
    <property type="match status" value="1"/>
</dbReference>
<evidence type="ECO:0000259" key="5">
    <source>
        <dbReference type="Pfam" id="PF18073"/>
    </source>
</evidence>
<dbReference type="NCBIfam" id="NF008757">
    <property type="entry name" value="PRK11788.1-5"/>
    <property type="match status" value="1"/>
</dbReference>
<name>A0A2G6JKI8_NEPCE</name>
<dbReference type="InterPro" id="IPR030865">
    <property type="entry name" value="LapB"/>
</dbReference>
<keyword evidence="2" id="KW-0408">Iron</keyword>
<comment type="subcellular location">
    <subcellularLocation>
        <location evidence="2">Cell inner membrane</location>
        <topology evidence="2">Single-pass membrane protein</topology>
        <orientation evidence="2">Cytoplasmic side</orientation>
    </subcellularLocation>
</comment>
<comment type="function">
    <text evidence="2">Modulates cellular lipopolysaccharide (LPS) levels by regulating LpxC, which is involved in lipid A biosynthesis. May act by modulating the proteolytic activity of FtsH towards LpxC. May also coordinate assembly of proteins involved in LPS synthesis at the plasma membrane.</text>
</comment>
<keyword evidence="2" id="KW-0997">Cell inner membrane</keyword>
<dbReference type="Pfam" id="PF13176">
    <property type="entry name" value="TPR_7"/>
    <property type="match status" value="1"/>
</dbReference>
<keyword evidence="2 4" id="KW-1133">Transmembrane helix</keyword>